<evidence type="ECO:0000256" key="1">
    <source>
        <dbReference type="ARBA" id="ARBA00022679"/>
    </source>
</evidence>
<dbReference type="InterPro" id="IPR029035">
    <property type="entry name" value="DHS-like_NAD/FAD-binding_dom"/>
</dbReference>
<evidence type="ECO:0000256" key="3">
    <source>
        <dbReference type="PROSITE-ProRule" id="PRU00236"/>
    </source>
</evidence>
<feature type="binding site" evidence="3">
    <location>
        <position position="183"/>
    </location>
    <ligand>
        <name>Zn(2+)</name>
        <dbReference type="ChEBI" id="CHEBI:29105"/>
    </ligand>
</feature>
<dbReference type="GO" id="GO:0070403">
    <property type="term" value="F:NAD+ binding"/>
    <property type="evidence" value="ECO:0007669"/>
    <property type="project" value="TreeGrafter"/>
</dbReference>
<feature type="domain" description="Deacetylase sirtuin-type" evidence="4">
    <location>
        <begin position="11"/>
        <end position="285"/>
    </location>
</feature>
<keyword evidence="3" id="KW-0862">Zinc</keyword>
<dbReference type="AlphaFoldDB" id="A0A2Y9C6J1"/>
<organism evidence="5 6">
    <name type="scientific">Faecalicatena orotica</name>
    <dbReference type="NCBI Taxonomy" id="1544"/>
    <lineage>
        <taxon>Bacteria</taxon>
        <taxon>Bacillati</taxon>
        <taxon>Bacillota</taxon>
        <taxon>Clostridia</taxon>
        <taxon>Lachnospirales</taxon>
        <taxon>Lachnospiraceae</taxon>
        <taxon>Faecalicatena</taxon>
    </lineage>
</organism>
<dbReference type="PANTHER" id="PTHR11085">
    <property type="entry name" value="NAD-DEPENDENT PROTEIN DEACYLASE SIRTUIN-5, MITOCHONDRIAL-RELATED"/>
    <property type="match status" value="1"/>
</dbReference>
<keyword evidence="2" id="KW-0520">NAD</keyword>
<dbReference type="Proteomes" id="UP000245845">
    <property type="component" value="Unassembled WGS sequence"/>
</dbReference>
<feature type="binding site" evidence="3">
    <location>
        <position position="152"/>
    </location>
    <ligand>
        <name>Zn(2+)</name>
        <dbReference type="ChEBI" id="CHEBI:29105"/>
    </ligand>
</feature>
<feature type="binding site" evidence="3">
    <location>
        <position position="186"/>
    </location>
    <ligand>
        <name>Zn(2+)</name>
        <dbReference type="ChEBI" id="CHEBI:29105"/>
    </ligand>
</feature>
<dbReference type="InterPro" id="IPR026590">
    <property type="entry name" value="Ssirtuin_cat_dom"/>
</dbReference>
<dbReference type="GO" id="GO:0017136">
    <property type="term" value="F:histone deacetylase activity, NAD-dependent"/>
    <property type="evidence" value="ECO:0007669"/>
    <property type="project" value="TreeGrafter"/>
</dbReference>
<dbReference type="PROSITE" id="PS50305">
    <property type="entry name" value="SIRTUIN"/>
    <property type="match status" value="1"/>
</dbReference>
<name>A0A2Y9C6J1_9FIRM</name>
<dbReference type="InterPro" id="IPR026591">
    <property type="entry name" value="Sirtuin_cat_small_dom_sf"/>
</dbReference>
<dbReference type="GO" id="GO:0046872">
    <property type="term" value="F:metal ion binding"/>
    <property type="evidence" value="ECO:0007669"/>
    <property type="project" value="UniProtKB-KW"/>
</dbReference>
<keyword evidence="3" id="KW-0479">Metal-binding</keyword>
<feature type="binding site" evidence="3">
    <location>
        <position position="148"/>
    </location>
    <ligand>
        <name>Zn(2+)</name>
        <dbReference type="ChEBI" id="CHEBI:29105"/>
    </ligand>
</feature>
<keyword evidence="1" id="KW-0808">Transferase</keyword>
<dbReference type="Gene3D" id="3.30.1600.10">
    <property type="entry name" value="SIR2/SIRT2 'Small Domain"/>
    <property type="match status" value="1"/>
</dbReference>
<reference evidence="5 6" key="1">
    <citation type="submission" date="2018-05" db="EMBL/GenBank/DDBJ databases">
        <title>The Hungate 1000. A catalogue of reference genomes from the rumen microbiome.</title>
        <authorList>
            <person name="Kelly W."/>
        </authorList>
    </citation>
    <scope>NUCLEOTIDE SEQUENCE [LARGE SCALE GENOMIC DNA]</scope>
    <source>
        <strain evidence="5 6">NLAE-zl-C242</strain>
    </source>
</reference>
<sequence length="285" mass="33100">MFSKIQTKTSMKDCSGDPEIFRRKLREADTVVIGAGSGLSVSAGLTYSGERFKTYFADFIEAYHMPDMYSGGFWPYESLEEYWAWWSRHIFYNRYVDAPKPVYKNLLELVKDKDYFVITTNVDHQFQKAGFDKKRLFYMQGDYGLWQCSVPCHQETYDNEAVVREMIARQKNRKIPTDLIPNCPVCGKPMTMNLRCDGTFVEDAGWHEAKNRYDEFIRSHEEMKVLFLELGVGANTPVWIKYPFWQMTAANPNATYVCINLGEAIVPNEIRHQSICINGDIVDFI</sequence>
<evidence type="ECO:0000313" key="6">
    <source>
        <dbReference type="Proteomes" id="UP000245845"/>
    </source>
</evidence>
<dbReference type="PANTHER" id="PTHR11085:SF10">
    <property type="entry name" value="NAD-DEPENDENT PROTEIN DEACYLASE SIRTUIN-5, MITOCHONDRIAL-RELATED"/>
    <property type="match status" value="1"/>
</dbReference>
<dbReference type="Gene3D" id="3.40.50.1220">
    <property type="entry name" value="TPP-binding domain"/>
    <property type="match status" value="1"/>
</dbReference>
<evidence type="ECO:0000313" key="5">
    <source>
        <dbReference type="EMBL" id="PWJ22571.1"/>
    </source>
</evidence>
<dbReference type="EMBL" id="QGDL01000018">
    <property type="protein sequence ID" value="PWJ22571.1"/>
    <property type="molecule type" value="Genomic_DNA"/>
</dbReference>
<evidence type="ECO:0000259" key="4">
    <source>
        <dbReference type="PROSITE" id="PS50305"/>
    </source>
</evidence>
<comment type="caution">
    <text evidence="3">Lacks conserved residue(s) required for the propagation of feature annotation.</text>
</comment>
<dbReference type="InterPro" id="IPR050134">
    <property type="entry name" value="NAD-dep_sirtuin_deacylases"/>
</dbReference>
<accession>A0A2Y9C6J1</accession>
<evidence type="ECO:0000256" key="2">
    <source>
        <dbReference type="ARBA" id="ARBA00023027"/>
    </source>
</evidence>
<dbReference type="RefSeq" id="WP_330405444.1">
    <property type="nucleotide sequence ID" value="NZ_BAAACK010000010.1"/>
</dbReference>
<proteinExistence type="predicted"/>
<keyword evidence="6" id="KW-1185">Reference proteome</keyword>
<gene>
    <name evidence="5" type="ORF">A8806_11826</name>
</gene>
<dbReference type="SUPFAM" id="SSF52467">
    <property type="entry name" value="DHS-like NAD/FAD-binding domain"/>
    <property type="match status" value="1"/>
</dbReference>
<protein>
    <submittedName>
        <fullName evidence="5">NAD-dependent SIR2 family protein deacetylase</fullName>
    </submittedName>
</protein>
<comment type="caution">
    <text evidence="5">The sequence shown here is derived from an EMBL/GenBank/DDBJ whole genome shotgun (WGS) entry which is preliminary data.</text>
</comment>